<keyword evidence="1" id="KW-0732">Signal</keyword>
<dbReference type="Gene3D" id="3.40.1260.10">
    <property type="entry name" value="DsrEFH-like"/>
    <property type="match status" value="1"/>
</dbReference>
<evidence type="ECO:0000313" key="2">
    <source>
        <dbReference type="EMBL" id="TCD16631.1"/>
    </source>
</evidence>
<name>A0A4R0PG58_9HYPH</name>
<dbReference type="EMBL" id="SJST01000001">
    <property type="protein sequence ID" value="TCD16631.1"/>
    <property type="molecule type" value="Genomic_DNA"/>
</dbReference>
<evidence type="ECO:0000313" key="3">
    <source>
        <dbReference type="Proteomes" id="UP000291301"/>
    </source>
</evidence>
<sequence>MKFLIKFAAIVASAAMLAGVLTSVASAGERYGKQKVVYHINYNGGEDDKAYRGAMRNIQNHINAVGADNLELKVVLHGNGVGLLKNAVANEKLQMDVTSLKSQNVSFSVCNNTLTGRKIDYNTDLFEVWEDDIVPSGVAELSRLQQMGYTYIKP</sequence>
<accession>A0A4R0PG58</accession>
<dbReference type="SUPFAM" id="SSF75169">
    <property type="entry name" value="DsrEFH-like"/>
    <property type="match status" value="1"/>
</dbReference>
<reference evidence="2 3" key="1">
    <citation type="journal article" date="2015" name="Antonie Van Leeuwenhoek">
        <title>Oricola cellulosilytica gen. nov., sp. nov., a cellulose-degrading bacterium of the family Phyllobacteriaceae isolated from surface seashore water, and emended descriptions of Mesorhizobium loti and Phyllobacterium myrsinacearum.</title>
        <authorList>
            <person name="Hameed A."/>
            <person name="Shahina M."/>
            <person name="Lai W.A."/>
            <person name="Lin S.Y."/>
            <person name="Young L.S."/>
            <person name="Liu Y.C."/>
            <person name="Hsu Y.H."/>
            <person name="Young C.C."/>
        </authorList>
    </citation>
    <scope>NUCLEOTIDE SEQUENCE [LARGE SCALE GENOMIC DNA]</scope>
    <source>
        <strain evidence="2 3">KCTC 52183</strain>
    </source>
</reference>
<dbReference type="Pfam" id="PF02635">
    <property type="entry name" value="DsrE"/>
    <property type="match status" value="1"/>
</dbReference>
<evidence type="ECO:0000256" key="1">
    <source>
        <dbReference type="SAM" id="SignalP"/>
    </source>
</evidence>
<dbReference type="Proteomes" id="UP000291301">
    <property type="component" value="Unassembled WGS sequence"/>
</dbReference>
<feature type="signal peptide" evidence="1">
    <location>
        <begin position="1"/>
        <end position="27"/>
    </location>
</feature>
<organism evidence="2 3">
    <name type="scientific">Oricola cellulosilytica</name>
    <dbReference type="NCBI Taxonomy" id="1429082"/>
    <lineage>
        <taxon>Bacteria</taxon>
        <taxon>Pseudomonadati</taxon>
        <taxon>Pseudomonadota</taxon>
        <taxon>Alphaproteobacteria</taxon>
        <taxon>Hyphomicrobiales</taxon>
        <taxon>Ahrensiaceae</taxon>
        <taxon>Oricola</taxon>
    </lineage>
</organism>
<keyword evidence="3" id="KW-1185">Reference proteome</keyword>
<dbReference type="PANTHER" id="PTHR37691:SF1">
    <property type="entry name" value="BLR3518 PROTEIN"/>
    <property type="match status" value="1"/>
</dbReference>
<proteinExistence type="predicted"/>
<dbReference type="PANTHER" id="PTHR37691">
    <property type="entry name" value="BLR3518 PROTEIN"/>
    <property type="match status" value="1"/>
</dbReference>
<dbReference type="AlphaFoldDB" id="A0A4R0PG58"/>
<dbReference type="InterPro" id="IPR027396">
    <property type="entry name" value="DsrEFH-like"/>
</dbReference>
<dbReference type="RefSeq" id="WP_131565661.1">
    <property type="nucleotide sequence ID" value="NZ_JAINFK010000001.1"/>
</dbReference>
<feature type="chain" id="PRO_5020443847" evidence="1">
    <location>
        <begin position="28"/>
        <end position="154"/>
    </location>
</feature>
<protein>
    <submittedName>
        <fullName evidence="2">Uncharacterized protein</fullName>
    </submittedName>
</protein>
<comment type="caution">
    <text evidence="2">The sequence shown here is derived from an EMBL/GenBank/DDBJ whole genome shotgun (WGS) entry which is preliminary data.</text>
</comment>
<gene>
    <name evidence="2" type="ORF">E0D97_04245</name>
</gene>
<dbReference type="OrthoDB" id="14053at2"/>
<dbReference type="InterPro" id="IPR003787">
    <property type="entry name" value="Sulphur_relay_DsrE/F-like"/>
</dbReference>